<dbReference type="AlphaFoldDB" id="A0AAN7VXL8"/>
<sequence length="155" mass="17445">MADIAFGVIGIAGFAIQLAESIKKLQIFAAKVKNAQVELGELLENLEISVQWLDSISNAVNPATGIDPTLMAACEKLCRQAVERIKKIADELDELRQTKRRRTALRAAWTAPEMDRLWKKLEMSKADLHRAHSIYTAEQIRFENSDQGRKGRVEI</sequence>
<feature type="coiled-coil region" evidence="1">
    <location>
        <begin position="78"/>
        <end position="108"/>
    </location>
</feature>
<evidence type="ECO:0000256" key="1">
    <source>
        <dbReference type="SAM" id="Coils"/>
    </source>
</evidence>
<evidence type="ECO:0008006" key="4">
    <source>
        <dbReference type="Google" id="ProtNLM"/>
    </source>
</evidence>
<name>A0AAN7VXL8_9PEZI</name>
<protein>
    <recommendedName>
        <fullName evidence="4">Fungal N-terminal domain-containing protein</fullName>
    </recommendedName>
</protein>
<gene>
    <name evidence="2" type="ORF">LTR97_010702</name>
</gene>
<evidence type="ECO:0000313" key="2">
    <source>
        <dbReference type="EMBL" id="KAK5692394.1"/>
    </source>
</evidence>
<reference evidence="2" key="1">
    <citation type="submission" date="2023-08" db="EMBL/GenBank/DDBJ databases">
        <title>Black Yeasts Isolated from many extreme environments.</title>
        <authorList>
            <person name="Coleine C."/>
            <person name="Stajich J.E."/>
            <person name="Selbmann L."/>
        </authorList>
    </citation>
    <scope>NUCLEOTIDE SEQUENCE</scope>
    <source>
        <strain evidence="2">CCFEE 5810</strain>
    </source>
</reference>
<keyword evidence="1" id="KW-0175">Coiled coil</keyword>
<dbReference type="Proteomes" id="UP001310594">
    <property type="component" value="Unassembled WGS sequence"/>
</dbReference>
<accession>A0AAN7VXL8</accession>
<dbReference type="EMBL" id="JAVRQU010000019">
    <property type="protein sequence ID" value="KAK5692394.1"/>
    <property type="molecule type" value="Genomic_DNA"/>
</dbReference>
<comment type="caution">
    <text evidence="2">The sequence shown here is derived from an EMBL/GenBank/DDBJ whole genome shotgun (WGS) entry which is preliminary data.</text>
</comment>
<organism evidence="2 3">
    <name type="scientific">Elasticomyces elasticus</name>
    <dbReference type="NCBI Taxonomy" id="574655"/>
    <lineage>
        <taxon>Eukaryota</taxon>
        <taxon>Fungi</taxon>
        <taxon>Dikarya</taxon>
        <taxon>Ascomycota</taxon>
        <taxon>Pezizomycotina</taxon>
        <taxon>Dothideomycetes</taxon>
        <taxon>Dothideomycetidae</taxon>
        <taxon>Mycosphaerellales</taxon>
        <taxon>Teratosphaeriaceae</taxon>
        <taxon>Elasticomyces</taxon>
    </lineage>
</organism>
<evidence type="ECO:0000313" key="3">
    <source>
        <dbReference type="Proteomes" id="UP001310594"/>
    </source>
</evidence>
<proteinExistence type="predicted"/>